<dbReference type="CDD" id="cd05776">
    <property type="entry name" value="DNA_polB_alpha_exo"/>
    <property type="match status" value="1"/>
</dbReference>
<gene>
    <name evidence="20" type="ORF">VFPPC_04467</name>
</gene>
<accession>A0A179FSG5</accession>
<dbReference type="GO" id="GO:0003682">
    <property type="term" value="F:chromatin binding"/>
    <property type="evidence" value="ECO:0007669"/>
    <property type="project" value="TreeGrafter"/>
</dbReference>
<sequence>MPKADVRAKLAELRALRQSGKKAFDNYQVEDASALYDEVDEAGYKKIVRDRLDEDDFVVDDNGEGYADDGREDWDRVRRYDSDSDMDDQPARGRPSKAAKKNKDDNQAKRDANDRNISEYFTKGAGKAQPKPKVVSTKADEDFLANLLGEVDTNIPAAPAPRSAKLERSGDRRKSRALSPVAEPLQKRQKRADSRLPSPPAANVDSDDGFIPSAADDGVLGTQDGPMSDPAPSSPAAKKAERRANVKPESLDDEDEDMMEVAHAGAVNSASVNITGSRPARKLLKQEPYPSPASSSPLKPVADATVDSTSWNNLTDKLNVVNSPAETRGIGKIDHKDAIEADGSLNFFWTDYTEINGSLCLFGKVLNKKTNVYVSCFLKIDNILRKLYFLPRQSRVRGGEETDVTVEMMDVYEEVDEIMTKMKVDMHKIKACTRKYAFELPGVPKEAQYMKLLYPYTKPQVEATTGETYSHVFGANTTLFEQFVLWKNIMGPCWLKIQDADFGAIKNASHCKLEVLAEHPNMVSTISESDNLDAPPLTLMSVSLRTAFNAKENKQEILAISARIYDKVSLSDTTPAEKLPCRTFTVIRPHGQGFPLGFDQLVRQRQRGLIVLKKQEADILAFFLAQIDVADPDVILGHQFEGVDYSVLLNRLHEKKIHQWSRLGRFRRTQWPASIGKVGGNVFAERQVIAGRLLCDLANDAGKSAMYKCQNWSLTEMCSLYLSGDNRRRDVDNEAALSSWAKEKQGLMDYITHMEADTHFIAALALSVQLLPLTKVLTNLAGNSWARTLTGTRAERNEYILLHEFHRNKYICPDKQSFRGRQRLEDEKHEEEGGEGKKKDKYKGGLVFEPEKGLYDKFVLVMDFNSLYPSIIQEFNICFTTVDRTASTEDEDAVPEVPTDQDQGILPRLIATLVGRRRQVKALMKDKNATTEQLATWDIKQLALKLTANSMYGCLGYTKSRFYARPLAVLTTFKGREILRSTKELAESKSLQVIYGDTDSVMINANVDSVADAFRVGNEFKKAVNDQYRLLEIDIDNVFRRILLQAKKKYAAINLIEKDGKFVEKMEVKGLDMRRREYCALSKEISKHLLDEILSGDDAEVAIARIHEYLRDIASKMREQSIPVAKYIIYTQLGKGPKEYPNADSMPQVQVALRDIARGKTVRKGDVVSYIITGDGKSSEPAPKRAYAPADLKTDSTLVPDVEWYLGKQIFPPVERLCANIIGTSTSQLAEQLGLDIRRYSSNQTQQNSSNDDLEIHPLESQIPDEVRFGDCTRLSLRCRKCKASSTFEGLVTTPERVSANGVLCGGCGTVIPTLSIVAQVEHAIRNQTSRYYEGWLVCDDSQCGNRTRQMSVYGSRCLGPKGLARDCLGRMRYEYTERAIYNQLVYFASLWDVEKARVRANDANSSTLTRQDRDTILALAEHNRVRFGTIKGVIDRYLEKCGRQWVAMDTLFAKLGFNKLLAAA</sequence>
<dbReference type="FunFam" id="1.10.132.60:FF:000004">
    <property type="entry name" value="DNA polymerase"/>
    <property type="match status" value="1"/>
</dbReference>
<dbReference type="Pfam" id="PF00136">
    <property type="entry name" value="DNA_pol_B"/>
    <property type="match status" value="1"/>
</dbReference>
<dbReference type="InterPro" id="IPR006172">
    <property type="entry name" value="DNA-dir_DNA_pol_B"/>
</dbReference>
<reference evidence="20 21" key="1">
    <citation type="journal article" date="2016" name="PLoS Pathog.">
        <title>Biosynthesis of antibiotic leucinostatins in bio-control fungus Purpureocillium lilacinum and their inhibition on phytophthora revealed by genome mining.</title>
        <authorList>
            <person name="Wang G."/>
            <person name="Liu Z."/>
            <person name="Lin R."/>
            <person name="Li E."/>
            <person name="Mao Z."/>
            <person name="Ling J."/>
            <person name="Yang Y."/>
            <person name="Yin W.B."/>
            <person name="Xie B."/>
        </authorList>
    </citation>
    <scope>NUCLEOTIDE SEQUENCE [LARGE SCALE GENOMIC DNA]</scope>
    <source>
        <strain evidence="20">170</strain>
    </source>
</reference>
<dbReference type="GO" id="GO:0006281">
    <property type="term" value="P:DNA repair"/>
    <property type="evidence" value="ECO:0007669"/>
    <property type="project" value="UniProtKB-ARBA"/>
</dbReference>
<evidence type="ECO:0000256" key="9">
    <source>
        <dbReference type="ARBA" id="ARBA00022833"/>
    </source>
</evidence>
<dbReference type="Gene3D" id="2.40.50.730">
    <property type="match status" value="1"/>
</dbReference>
<dbReference type="InterPro" id="IPR024647">
    <property type="entry name" value="DNA_pol_a_cat_su_N"/>
</dbReference>
<dbReference type="Gene3D" id="3.90.1600.10">
    <property type="entry name" value="Palm domain of DNA polymerase"/>
    <property type="match status" value="2"/>
</dbReference>
<dbReference type="InterPro" id="IPR023211">
    <property type="entry name" value="DNA_pol_palm_dom_sf"/>
</dbReference>
<dbReference type="NCBIfam" id="TIGR00592">
    <property type="entry name" value="pol2"/>
    <property type="match status" value="1"/>
</dbReference>
<evidence type="ECO:0000256" key="1">
    <source>
        <dbReference type="ARBA" id="ARBA00004123"/>
    </source>
</evidence>
<dbReference type="EC" id="2.7.7.7" evidence="14"/>
<dbReference type="PANTHER" id="PTHR45861:SF1">
    <property type="entry name" value="DNA POLYMERASE ALPHA CATALYTIC SUBUNIT"/>
    <property type="match status" value="1"/>
</dbReference>
<keyword evidence="4 14" id="KW-0808">Transferase</keyword>
<dbReference type="EMBL" id="LSBJ02000003">
    <property type="protein sequence ID" value="OAQ68198.1"/>
    <property type="molecule type" value="Genomic_DNA"/>
</dbReference>
<protein>
    <recommendedName>
        <fullName evidence="14">DNA polymerase</fullName>
        <ecNumber evidence="14">2.7.7.7</ecNumber>
    </recommendedName>
</protein>
<dbReference type="InterPro" id="IPR017964">
    <property type="entry name" value="DNA-dir_DNA_pol_B_CS"/>
</dbReference>
<dbReference type="GO" id="GO:0005739">
    <property type="term" value="C:mitochondrion"/>
    <property type="evidence" value="ECO:0007669"/>
    <property type="project" value="UniProtKB-SubCell"/>
</dbReference>
<dbReference type="Pfam" id="PF03104">
    <property type="entry name" value="DNA_pol_B_exo1"/>
    <property type="match status" value="1"/>
</dbReference>
<dbReference type="GO" id="GO:0006273">
    <property type="term" value="P:lagging strand elongation"/>
    <property type="evidence" value="ECO:0007669"/>
    <property type="project" value="TreeGrafter"/>
</dbReference>
<dbReference type="SUPFAM" id="SSF56672">
    <property type="entry name" value="DNA/RNA polymerases"/>
    <property type="match status" value="1"/>
</dbReference>
<comment type="caution">
    <text evidence="20">The sequence shown here is derived from an EMBL/GenBank/DDBJ whole genome shotgun (WGS) entry which is preliminary data.</text>
</comment>
<evidence type="ECO:0000259" key="19">
    <source>
        <dbReference type="Pfam" id="PF12254"/>
    </source>
</evidence>
<keyword evidence="9" id="KW-0862">Zinc</keyword>
<dbReference type="FunFam" id="1.10.3200.20:FF:000002">
    <property type="entry name" value="DNA polymerase"/>
    <property type="match status" value="1"/>
</dbReference>
<keyword evidence="12" id="KW-0496">Mitochondrion</keyword>
<feature type="compositionally biased region" description="Basic and acidic residues" evidence="15">
    <location>
        <begin position="101"/>
        <end position="117"/>
    </location>
</feature>
<dbReference type="PRINTS" id="PR00106">
    <property type="entry name" value="DNAPOLB"/>
</dbReference>
<dbReference type="Gene3D" id="3.30.70.2820">
    <property type="match status" value="1"/>
</dbReference>
<dbReference type="CDD" id="cd05532">
    <property type="entry name" value="POLBc_alpha"/>
    <property type="match status" value="1"/>
</dbReference>
<feature type="region of interest" description="Disordered" evidence="15">
    <location>
        <begin position="150"/>
        <end position="256"/>
    </location>
</feature>
<dbReference type="InterPro" id="IPR038256">
    <property type="entry name" value="Pol_alpha_znc_sf"/>
</dbReference>
<keyword evidence="11 14" id="KW-0238">DNA-binding</keyword>
<dbReference type="InterPro" id="IPR006133">
    <property type="entry name" value="DNA-dir_DNA_pol_B_exonuc"/>
</dbReference>
<feature type="domain" description="DNA polymerase alpha catalytic subunit N-terminal" evidence="19">
    <location>
        <begin position="10"/>
        <end position="75"/>
    </location>
</feature>
<dbReference type="GO" id="GO:0005658">
    <property type="term" value="C:alpha DNA polymerase:primase complex"/>
    <property type="evidence" value="ECO:0007669"/>
    <property type="project" value="UniProtKB-ARBA"/>
</dbReference>
<dbReference type="InterPro" id="IPR006134">
    <property type="entry name" value="DNA-dir_DNA_pol_B_multi_dom"/>
</dbReference>
<feature type="compositionally biased region" description="Basic and acidic residues" evidence="15">
    <location>
        <begin position="73"/>
        <end position="82"/>
    </location>
</feature>
<dbReference type="GO" id="GO:0003887">
    <property type="term" value="F:DNA-directed DNA polymerase activity"/>
    <property type="evidence" value="ECO:0007669"/>
    <property type="project" value="UniProtKB-KW"/>
</dbReference>
<name>A0A179FSG5_METCM</name>
<dbReference type="Pfam" id="PF08996">
    <property type="entry name" value="zf-DNA_Pol"/>
    <property type="match status" value="1"/>
</dbReference>
<dbReference type="InterPro" id="IPR015088">
    <property type="entry name" value="Znf_DNA-dir_DNA_pol_B_alpha"/>
</dbReference>
<dbReference type="PANTHER" id="PTHR45861">
    <property type="entry name" value="DNA POLYMERASE ALPHA CATALYTIC SUBUNIT"/>
    <property type="match status" value="1"/>
</dbReference>
<evidence type="ECO:0000313" key="21">
    <source>
        <dbReference type="Proteomes" id="UP000078397"/>
    </source>
</evidence>
<organism evidence="20 21">
    <name type="scientific">Pochonia chlamydosporia 170</name>
    <dbReference type="NCBI Taxonomy" id="1380566"/>
    <lineage>
        <taxon>Eukaryota</taxon>
        <taxon>Fungi</taxon>
        <taxon>Dikarya</taxon>
        <taxon>Ascomycota</taxon>
        <taxon>Pezizomycotina</taxon>
        <taxon>Sordariomycetes</taxon>
        <taxon>Hypocreomycetidae</taxon>
        <taxon>Hypocreales</taxon>
        <taxon>Clavicipitaceae</taxon>
        <taxon>Pochonia</taxon>
    </lineage>
</organism>
<dbReference type="GO" id="GO:0003697">
    <property type="term" value="F:single-stranded DNA binding"/>
    <property type="evidence" value="ECO:0007669"/>
    <property type="project" value="TreeGrafter"/>
</dbReference>
<evidence type="ECO:0000256" key="5">
    <source>
        <dbReference type="ARBA" id="ARBA00022695"/>
    </source>
</evidence>
<evidence type="ECO:0000256" key="12">
    <source>
        <dbReference type="ARBA" id="ARBA00023128"/>
    </source>
</evidence>
<feature type="domain" description="DNA-directed DNA polymerase family B multifunctional" evidence="16">
    <location>
        <begin position="784"/>
        <end position="1221"/>
    </location>
</feature>
<evidence type="ECO:0000259" key="18">
    <source>
        <dbReference type="Pfam" id="PF08996"/>
    </source>
</evidence>
<dbReference type="InterPro" id="IPR043502">
    <property type="entry name" value="DNA/RNA_pol_sf"/>
</dbReference>
<comment type="catalytic activity">
    <reaction evidence="14">
        <text>DNA(n) + a 2'-deoxyribonucleoside 5'-triphosphate = DNA(n+1) + diphosphate</text>
        <dbReference type="Rhea" id="RHEA:22508"/>
        <dbReference type="Rhea" id="RHEA-COMP:17339"/>
        <dbReference type="Rhea" id="RHEA-COMP:17340"/>
        <dbReference type="ChEBI" id="CHEBI:33019"/>
        <dbReference type="ChEBI" id="CHEBI:61560"/>
        <dbReference type="ChEBI" id="CHEBI:173112"/>
        <dbReference type="EC" id="2.7.7.7"/>
    </reaction>
</comment>
<dbReference type="GO" id="GO:0000166">
    <property type="term" value="F:nucleotide binding"/>
    <property type="evidence" value="ECO:0007669"/>
    <property type="project" value="InterPro"/>
</dbReference>
<dbReference type="GO" id="GO:0008270">
    <property type="term" value="F:zinc ion binding"/>
    <property type="evidence" value="ECO:0007669"/>
    <property type="project" value="UniProtKB-KW"/>
</dbReference>
<dbReference type="Pfam" id="PF12254">
    <property type="entry name" value="DNA_pol_alpha_N"/>
    <property type="match status" value="1"/>
</dbReference>
<dbReference type="SMART" id="SM00486">
    <property type="entry name" value="POLBc"/>
    <property type="match status" value="1"/>
</dbReference>
<dbReference type="InterPro" id="IPR042087">
    <property type="entry name" value="DNA_pol_B_thumb"/>
</dbReference>
<comment type="subcellular location">
    <subcellularLocation>
        <location evidence="2">Mitochondrion</location>
    </subcellularLocation>
    <subcellularLocation>
        <location evidence="1">Nucleus</location>
    </subcellularLocation>
</comment>
<keyword evidence="5 14" id="KW-0548">Nucleotidyltransferase</keyword>
<dbReference type="FunFam" id="1.10.287.690:FF:000003">
    <property type="entry name" value="DNA polymerase"/>
    <property type="match status" value="1"/>
</dbReference>
<proteinExistence type="inferred from homology"/>
<evidence type="ECO:0000259" key="17">
    <source>
        <dbReference type="Pfam" id="PF03104"/>
    </source>
</evidence>
<dbReference type="KEGG" id="pchm:VFPPC_04467"/>
<keyword evidence="7" id="KW-0479">Metal-binding</keyword>
<dbReference type="RefSeq" id="XP_018145048.1">
    <property type="nucleotide sequence ID" value="XM_018283816.1"/>
</dbReference>
<evidence type="ECO:0000256" key="4">
    <source>
        <dbReference type="ARBA" id="ARBA00022679"/>
    </source>
</evidence>
<evidence type="ECO:0000256" key="14">
    <source>
        <dbReference type="RuleBase" id="RU000442"/>
    </source>
</evidence>
<dbReference type="GO" id="GO:0006272">
    <property type="term" value="P:leading strand elongation"/>
    <property type="evidence" value="ECO:0007669"/>
    <property type="project" value="TreeGrafter"/>
</dbReference>
<dbReference type="Gene3D" id="1.10.3200.20">
    <property type="entry name" value="DNA Polymerase alpha, zinc finger"/>
    <property type="match status" value="1"/>
</dbReference>
<dbReference type="InterPro" id="IPR036397">
    <property type="entry name" value="RNaseH_sf"/>
</dbReference>
<keyword evidence="6 14" id="KW-0235">DNA replication</keyword>
<dbReference type="Gene3D" id="3.30.420.10">
    <property type="entry name" value="Ribonuclease H-like superfamily/Ribonuclease H"/>
    <property type="match status" value="1"/>
</dbReference>
<evidence type="ECO:0000256" key="8">
    <source>
        <dbReference type="ARBA" id="ARBA00022771"/>
    </source>
</evidence>
<dbReference type="FunFam" id="3.30.420.10:FF:000036">
    <property type="entry name" value="DNA polymerase"/>
    <property type="match status" value="1"/>
</dbReference>
<evidence type="ECO:0000256" key="11">
    <source>
        <dbReference type="ARBA" id="ARBA00023125"/>
    </source>
</evidence>
<evidence type="ECO:0000256" key="2">
    <source>
        <dbReference type="ARBA" id="ARBA00004173"/>
    </source>
</evidence>
<comment type="similarity">
    <text evidence="3 14">Belongs to the DNA polymerase type-B family.</text>
</comment>
<evidence type="ECO:0000256" key="3">
    <source>
        <dbReference type="ARBA" id="ARBA00005755"/>
    </source>
</evidence>
<evidence type="ECO:0000256" key="6">
    <source>
        <dbReference type="ARBA" id="ARBA00022705"/>
    </source>
</evidence>
<feature type="domain" description="Zinc finger DNA-directed DNA polymerase family B alpha" evidence="18">
    <location>
        <begin position="1261"/>
        <end position="1453"/>
    </location>
</feature>
<evidence type="ECO:0000256" key="13">
    <source>
        <dbReference type="ARBA" id="ARBA00023242"/>
    </source>
</evidence>
<dbReference type="Gene3D" id="1.10.132.60">
    <property type="entry name" value="DNA polymerase family B, C-terminal domain"/>
    <property type="match status" value="1"/>
</dbReference>
<keyword evidence="8" id="KW-0863">Zinc-finger</keyword>
<dbReference type="GO" id="GO:0003688">
    <property type="term" value="F:DNA replication origin binding"/>
    <property type="evidence" value="ECO:0007669"/>
    <property type="project" value="TreeGrafter"/>
</dbReference>
<evidence type="ECO:0000313" key="20">
    <source>
        <dbReference type="EMBL" id="OAQ68198.1"/>
    </source>
</evidence>
<keyword evidence="21" id="KW-1185">Reference proteome</keyword>
<dbReference type="SUPFAM" id="SSF53098">
    <property type="entry name" value="Ribonuclease H-like"/>
    <property type="match status" value="1"/>
</dbReference>
<evidence type="ECO:0000256" key="10">
    <source>
        <dbReference type="ARBA" id="ARBA00022932"/>
    </source>
</evidence>
<evidence type="ECO:0000256" key="15">
    <source>
        <dbReference type="SAM" id="MobiDB-lite"/>
    </source>
</evidence>
<dbReference type="STRING" id="1380566.A0A179FSG5"/>
<dbReference type="GeneID" id="28847810"/>
<feature type="compositionally biased region" description="Basic and acidic residues" evidence="15">
    <location>
        <begin position="238"/>
        <end position="250"/>
    </location>
</feature>
<evidence type="ECO:0000256" key="7">
    <source>
        <dbReference type="ARBA" id="ARBA00022723"/>
    </source>
</evidence>
<dbReference type="PROSITE" id="PS00116">
    <property type="entry name" value="DNA_POLYMERASE_B"/>
    <property type="match status" value="1"/>
</dbReference>
<dbReference type="OrthoDB" id="6755010at2759"/>
<keyword evidence="10 14" id="KW-0239">DNA-directed DNA polymerase</keyword>
<dbReference type="InterPro" id="IPR012337">
    <property type="entry name" value="RNaseH-like_sf"/>
</dbReference>
<keyword evidence="13" id="KW-0539">Nucleus</keyword>
<dbReference type="GO" id="GO:1902975">
    <property type="term" value="P:mitotic DNA replication initiation"/>
    <property type="evidence" value="ECO:0007669"/>
    <property type="project" value="InterPro"/>
</dbReference>
<feature type="region of interest" description="Disordered" evidence="15">
    <location>
        <begin position="58"/>
        <end position="137"/>
    </location>
</feature>
<feature type="compositionally biased region" description="Acidic residues" evidence="15">
    <location>
        <begin position="58"/>
        <end position="72"/>
    </location>
</feature>
<feature type="domain" description="DNA-directed DNA polymerase family B exonuclease" evidence="17">
    <location>
        <begin position="471"/>
        <end position="717"/>
    </location>
</feature>
<dbReference type="Proteomes" id="UP000078397">
    <property type="component" value="Unassembled WGS sequence"/>
</dbReference>
<dbReference type="FunFam" id="3.30.70.2820:FF:000001">
    <property type="entry name" value="DNA polymerase"/>
    <property type="match status" value="1"/>
</dbReference>
<dbReference type="InterPro" id="IPR045846">
    <property type="entry name" value="POLBc_alpha"/>
</dbReference>
<evidence type="ECO:0000259" key="16">
    <source>
        <dbReference type="Pfam" id="PF00136"/>
    </source>
</evidence>